<dbReference type="OrthoDB" id="7361074at2"/>
<feature type="transmembrane region" description="Helical" evidence="1">
    <location>
        <begin position="113"/>
        <end position="133"/>
    </location>
</feature>
<gene>
    <name evidence="2" type="ORF">SLNSH_21305</name>
</gene>
<feature type="transmembrane region" description="Helical" evidence="1">
    <location>
        <begin position="48"/>
        <end position="69"/>
    </location>
</feature>
<dbReference type="Proteomes" id="UP000239772">
    <property type="component" value="Unassembled WGS sequence"/>
</dbReference>
<dbReference type="AlphaFoldDB" id="A0A2T1HMX9"/>
<comment type="caution">
    <text evidence="2">The sequence shown here is derived from an EMBL/GenBank/DDBJ whole genome shotgun (WGS) entry which is preliminary data.</text>
</comment>
<reference evidence="3" key="1">
    <citation type="submission" date="2018-03" db="EMBL/GenBank/DDBJ databases">
        <authorList>
            <person name="Sun L."/>
            <person name="Liu H."/>
            <person name="Chen W."/>
            <person name="Huang K."/>
            <person name="Liu W."/>
            <person name="Gao X."/>
        </authorList>
    </citation>
    <scope>NUCLEOTIDE SEQUENCE [LARGE SCALE GENOMIC DNA]</scope>
    <source>
        <strain evidence="3">SH9</strain>
    </source>
</reference>
<evidence type="ECO:0000313" key="2">
    <source>
        <dbReference type="EMBL" id="PSC02929.1"/>
    </source>
</evidence>
<keyword evidence="3" id="KW-1185">Reference proteome</keyword>
<sequence>MGWRVLFGFVAGFLSVLLVHQTALYVGGRVGFGGGGAWSMAPVSHWRIPSVIVTAALGGLWGVLLVHILPNLGRGLWGAVSAVLIFAVLISLTNWLVLAPLLRHGSGFAASTAIYPLVYNGVWAAGALALLRLTPRAGG</sequence>
<protein>
    <recommendedName>
        <fullName evidence="4">DUF1761 domain-containing protein</fullName>
    </recommendedName>
</protein>
<dbReference type="RefSeq" id="WP_106339759.1">
    <property type="nucleotide sequence ID" value="NZ_PVZS01000034.1"/>
</dbReference>
<accession>A0A2T1HMX9</accession>
<organism evidence="2 3">
    <name type="scientific">Alsobacter soli</name>
    <dbReference type="NCBI Taxonomy" id="2109933"/>
    <lineage>
        <taxon>Bacteria</taxon>
        <taxon>Pseudomonadati</taxon>
        <taxon>Pseudomonadota</taxon>
        <taxon>Alphaproteobacteria</taxon>
        <taxon>Hyphomicrobiales</taxon>
        <taxon>Alsobacteraceae</taxon>
        <taxon>Alsobacter</taxon>
    </lineage>
</organism>
<evidence type="ECO:0008006" key="4">
    <source>
        <dbReference type="Google" id="ProtNLM"/>
    </source>
</evidence>
<feature type="transmembrane region" description="Helical" evidence="1">
    <location>
        <begin position="76"/>
        <end position="101"/>
    </location>
</feature>
<evidence type="ECO:0000313" key="3">
    <source>
        <dbReference type="Proteomes" id="UP000239772"/>
    </source>
</evidence>
<keyword evidence="1" id="KW-1133">Transmembrane helix</keyword>
<keyword evidence="1" id="KW-0472">Membrane</keyword>
<proteinExistence type="predicted"/>
<dbReference type="EMBL" id="PVZS01000034">
    <property type="protein sequence ID" value="PSC02929.1"/>
    <property type="molecule type" value="Genomic_DNA"/>
</dbReference>
<evidence type="ECO:0000256" key="1">
    <source>
        <dbReference type="SAM" id="Phobius"/>
    </source>
</evidence>
<keyword evidence="1" id="KW-0812">Transmembrane</keyword>
<name>A0A2T1HMX9_9HYPH</name>